<feature type="region of interest" description="Disordered" evidence="1">
    <location>
        <begin position="1"/>
        <end position="28"/>
    </location>
</feature>
<dbReference type="Gene3D" id="1.10.150.240">
    <property type="entry name" value="Putative phosphatase, domain 2"/>
    <property type="match status" value="1"/>
</dbReference>
<dbReference type="PANTHER" id="PTHR18901">
    <property type="entry name" value="2-DEOXYGLUCOSE-6-PHOSPHATE PHOSPHATASE 2"/>
    <property type="match status" value="1"/>
</dbReference>
<evidence type="ECO:0000256" key="1">
    <source>
        <dbReference type="SAM" id="MobiDB-lite"/>
    </source>
</evidence>
<dbReference type="PRINTS" id="PR00413">
    <property type="entry name" value="HADHALOGNASE"/>
</dbReference>
<dbReference type="SFLD" id="SFLDG01129">
    <property type="entry name" value="C1.5:_HAD__Beta-PGM__Phosphata"/>
    <property type="match status" value="1"/>
</dbReference>
<dbReference type="NCBIfam" id="TIGR01549">
    <property type="entry name" value="HAD-SF-IA-v1"/>
    <property type="match status" value="1"/>
</dbReference>
<comment type="caution">
    <text evidence="2">The sequence shown here is derived from an EMBL/GenBank/DDBJ whole genome shotgun (WGS) entry which is preliminary data.</text>
</comment>
<protein>
    <submittedName>
        <fullName evidence="2">HAD family phosphatase</fullName>
    </submittedName>
</protein>
<sequence>MPGRYGGAPPHGENGGTVADTATTGPETGGDALEAVFFDMDGLLVDTERVWFEVETQVMARLGGEWSLEHQEKLVGGSMDRSVAYMLQVSGADVAPETVAAWMDEGMTARLRVGGAAVMPGAPELLVALRAAGVPVGLVTSSLGSIADAVLRSVGRHHFDTIVTADDVTLTKPDPEPYLLAAKRLGVDPARCVVLEDSPNGVAAATAAGCLVVAVPSLLPIDPAPGRLVVSSLTEVTVDRLRALAASRPAA</sequence>
<dbReference type="InterPro" id="IPR036412">
    <property type="entry name" value="HAD-like_sf"/>
</dbReference>
<dbReference type="InterPro" id="IPR023198">
    <property type="entry name" value="PGP-like_dom2"/>
</dbReference>
<dbReference type="Proteomes" id="UP000265768">
    <property type="component" value="Unassembled WGS sequence"/>
</dbReference>
<dbReference type="Gene3D" id="3.40.50.1000">
    <property type="entry name" value="HAD superfamily/HAD-like"/>
    <property type="match status" value="1"/>
</dbReference>
<organism evidence="2 3">
    <name type="scientific">Bailinhaonella thermotolerans</name>
    <dbReference type="NCBI Taxonomy" id="1070861"/>
    <lineage>
        <taxon>Bacteria</taxon>
        <taxon>Bacillati</taxon>
        <taxon>Actinomycetota</taxon>
        <taxon>Actinomycetes</taxon>
        <taxon>Streptosporangiales</taxon>
        <taxon>Streptosporangiaceae</taxon>
        <taxon>Bailinhaonella</taxon>
    </lineage>
</organism>
<dbReference type="SFLD" id="SFLDS00003">
    <property type="entry name" value="Haloacid_Dehalogenase"/>
    <property type="match status" value="1"/>
</dbReference>
<reference evidence="2 3" key="1">
    <citation type="submission" date="2018-09" db="EMBL/GenBank/DDBJ databases">
        <title>YIM 75507 draft genome.</title>
        <authorList>
            <person name="Tang S."/>
            <person name="Feng Y."/>
        </authorList>
    </citation>
    <scope>NUCLEOTIDE SEQUENCE [LARGE SCALE GENOMIC DNA]</scope>
    <source>
        <strain evidence="2 3">YIM 75507</strain>
    </source>
</reference>
<proteinExistence type="predicted"/>
<dbReference type="AlphaFoldDB" id="A0A3A4AZB1"/>
<dbReference type="OrthoDB" id="9812856at2"/>
<dbReference type="Pfam" id="PF00702">
    <property type="entry name" value="Hydrolase"/>
    <property type="match status" value="1"/>
</dbReference>
<dbReference type="InterPro" id="IPR006439">
    <property type="entry name" value="HAD-SF_hydro_IA"/>
</dbReference>
<dbReference type="CDD" id="cd07505">
    <property type="entry name" value="HAD_BPGM-like"/>
    <property type="match status" value="1"/>
</dbReference>
<dbReference type="InterPro" id="IPR023214">
    <property type="entry name" value="HAD_sf"/>
</dbReference>
<name>A0A3A4AZB1_9ACTN</name>
<gene>
    <name evidence="2" type="ORF">D5H75_04485</name>
</gene>
<dbReference type="SFLD" id="SFLDG01135">
    <property type="entry name" value="C1.5.6:_HAD__Beta-PGM__Phospha"/>
    <property type="match status" value="1"/>
</dbReference>
<dbReference type="NCBIfam" id="TIGR01509">
    <property type="entry name" value="HAD-SF-IA-v3"/>
    <property type="match status" value="1"/>
</dbReference>
<evidence type="ECO:0000313" key="2">
    <source>
        <dbReference type="EMBL" id="RJL36022.1"/>
    </source>
</evidence>
<dbReference type="EMBL" id="QZEY01000001">
    <property type="protein sequence ID" value="RJL36022.1"/>
    <property type="molecule type" value="Genomic_DNA"/>
</dbReference>
<dbReference type="PANTHER" id="PTHR18901:SF38">
    <property type="entry name" value="PSEUDOURIDINE-5'-PHOSPHATASE"/>
    <property type="match status" value="1"/>
</dbReference>
<dbReference type="SUPFAM" id="SSF56784">
    <property type="entry name" value="HAD-like"/>
    <property type="match status" value="1"/>
</dbReference>
<keyword evidence="3" id="KW-1185">Reference proteome</keyword>
<accession>A0A3A4AZB1</accession>
<evidence type="ECO:0000313" key="3">
    <source>
        <dbReference type="Proteomes" id="UP000265768"/>
    </source>
</evidence>